<dbReference type="InterPro" id="IPR014729">
    <property type="entry name" value="Rossmann-like_a/b/a_fold"/>
</dbReference>
<dbReference type="Pfam" id="PF13522">
    <property type="entry name" value="GATase_6"/>
    <property type="match status" value="1"/>
</dbReference>
<dbReference type="Proteomes" id="UP000035086">
    <property type="component" value="Chromosome"/>
</dbReference>
<dbReference type="CDD" id="cd00712">
    <property type="entry name" value="AsnB"/>
    <property type="match status" value="1"/>
</dbReference>
<keyword evidence="10" id="KW-1185">Reference proteome</keyword>
<evidence type="ECO:0000256" key="3">
    <source>
        <dbReference type="ARBA" id="ARBA00012737"/>
    </source>
</evidence>
<dbReference type="SUPFAM" id="SSF52402">
    <property type="entry name" value="Adenine nucleotide alpha hydrolases-like"/>
    <property type="match status" value="1"/>
</dbReference>
<keyword evidence="6" id="KW-0315">Glutamine amidotransferase</keyword>
<dbReference type="Gene3D" id="3.60.20.10">
    <property type="entry name" value="Glutamine Phosphoribosylpyrophosphate, subunit 1, domain 1"/>
    <property type="match status" value="1"/>
</dbReference>
<dbReference type="PANTHER" id="PTHR43284:SF1">
    <property type="entry name" value="ASPARAGINE SYNTHETASE"/>
    <property type="match status" value="1"/>
</dbReference>
<organism evidence="9 10">
    <name type="scientific">Pandoraea pulmonicola</name>
    <dbReference type="NCBI Taxonomy" id="93221"/>
    <lineage>
        <taxon>Bacteria</taxon>
        <taxon>Pseudomonadati</taxon>
        <taxon>Pseudomonadota</taxon>
        <taxon>Betaproteobacteria</taxon>
        <taxon>Burkholderiales</taxon>
        <taxon>Burkholderiaceae</taxon>
        <taxon>Pandoraea</taxon>
    </lineage>
</organism>
<dbReference type="Gene3D" id="3.40.50.620">
    <property type="entry name" value="HUPs"/>
    <property type="match status" value="1"/>
</dbReference>
<dbReference type="SUPFAM" id="SSF56235">
    <property type="entry name" value="N-terminal nucleophile aminohydrolases (Ntn hydrolases)"/>
    <property type="match status" value="1"/>
</dbReference>
<comment type="similarity">
    <text evidence="2">Belongs to the asparagine synthetase family.</text>
</comment>
<evidence type="ECO:0000313" key="9">
    <source>
        <dbReference type="EMBL" id="AJC20339.1"/>
    </source>
</evidence>
<reference evidence="9" key="1">
    <citation type="submission" date="2016-11" db="EMBL/GenBank/DDBJ databases">
        <title>Complete Genome Sequencing of Pandoraea pulmonicola DSM 16583.</title>
        <authorList>
            <person name="Chan K.-G."/>
        </authorList>
    </citation>
    <scope>NUCLEOTIDE SEQUENCE</scope>
    <source>
        <strain evidence="9">DSM 16583</strain>
    </source>
</reference>
<evidence type="ECO:0000259" key="8">
    <source>
        <dbReference type="PROSITE" id="PS51278"/>
    </source>
</evidence>
<evidence type="ECO:0000256" key="6">
    <source>
        <dbReference type="ARBA" id="ARBA00022962"/>
    </source>
</evidence>
<dbReference type="CDD" id="cd01991">
    <property type="entry name" value="Asn_synthase_B_C"/>
    <property type="match status" value="1"/>
</dbReference>
<dbReference type="Pfam" id="PF00733">
    <property type="entry name" value="Asn_synthase"/>
    <property type="match status" value="1"/>
</dbReference>
<dbReference type="InterPro" id="IPR029055">
    <property type="entry name" value="Ntn_hydrolases_N"/>
</dbReference>
<dbReference type="InterPro" id="IPR033738">
    <property type="entry name" value="AsnB_N"/>
</dbReference>
<evidence type="ECO:0000256" key="2">
    <source>
        <dbReference type="ARBA" id="ARBA00005752"/>
    </source>
</evidence>
<proteinExistence type="inferred from homology"/>
<evidence type="ECO:0000256" key="7">
    <source>
        <dbReference type="ARBA" id="ARBA00048741"/>
    </source>
</evidence>
<evidence type="ECO:0000313" key="10">
    <source>
        <dbReference type="Proteomes" id="UP000035086"/>
    </source>
</evidence>
<dbReference type="NCBIfam" id="TIGR01536">
    <property type="entry name" value="asn_synth_AEB"/>
    <property type="match status" value="1"/>
</dbReference>
<evidence type="ECO:0000256" key="5">
    <source>
        <dbReference type="ARBA" id="ARBA00022840"/>
    </source>
</evidence>
<comment type="pathway">
    <text evidence="1">Amino-acid biosynthesis; L-asparagine biosynthesis; L-asparagine from L-aspartate (L-Gln route): step 1/1.</text>
</comment>
<dbReference type="InterPro" id="IPR001962">
    <property type="entry name" value="Asn_synthase"/>
</dbReference>
<comment type="catalytic activity">
    <reaction evidence="7">
        <text>L-aspartate + L-glutamine + ATP + H2O = L-asparagine + L-glutamate + AMP + diphosphate + H(+)</text>
        <dbReference type="Rhea" id="RHEA:12228"/>
        <dbReference type="ChEBI" id="CHEBI:15377"/>
        <dbReference type="ChEBI" id="CHEBI:15378"/>
        <dbReference type="ChEBI" id="CHEBI:29985"/>
        <dbReference type="ChEBI" id="CHEBI:29991"/>
        <dbReference type="ChEBI" id="CHEBI:30616"/>
        <dbReference type="ChEBI" id="CHEBI:33019"/>
        <dbReference type="ChEBI" id="CHEBI:58048"/>
        <dbReference type="ChEBI" id="CHEBI:58359"/>
        <dbReference type="ChEBI" id="CHEBI:456215"/>
        <dbReference type="EC" id="6.3.5.4"/>
    </reaction>
</comment>
<feature type="domain" description="Glutamine amidotransferase type-2" evidence="8">
    <location>
        <begin position="2"/>
        <end position="224"/>
    </location>
</feature>
<keyword evidence="5" id="KW-0067">ATP-binding</keyword>
<dbReference type="PROSITE" id="PS51278">
    <property type="entry name" value="GATASE_TYPE_2"/>
    <property type="match status" value="1"/>
</dbReference>
<name>A0ABM5RXY3_PANPU</name>
<dbReference type="PIRSF" id="PIRSF001589">
    <property type="entry name" value="Asn_synthetase_glu-h"/>
    <property type="match status" value="1"/>
</dbReference>
<gene>
    <name evidence="9" type="ORF">RO07_07405</name>
</gene>
<dbReference type="InterPro" id="IPR017932">
    <property type="entry name" value="GATase_2_dom"/>
</dbReference>
<evidence type="ECO:0000256" key="4">
    <source>
        <dbReference type="ARBA" id="ARBA00022741"/>
    </source>
</evidence>
<dbReference type="RefSeq" id="WP_039406531.1">
    <property type="nucleotide sequence ID" value="NZ_CP010310.2"/>
</dbReference>
<dbReference type="EC" id="6.3.5.4" evidence="3"/>
<evidence type="ECO:0000256" key="1">
    <source>
        <dbReference type="ARBA" id="ARBA00005187"/>
    </source>
</evidence>
<dbReference type="InterPro" id="IPR006426">
    <property type="entry name" value="Asn_synth_AEB"/>
</dbReference>
<keyword evidence="4" id="KW-0547">Nucleotide-binding</keyword>
<accession>A0ABM5RXY3</accession>
<dbReference type="EMBL" id="CP010310">
    <property type="protein sequence ID" value="AJC20339.1"/>
    <property type="molecule type" value="Genomic_DNA"/>
</dbReference>
<protein>
    <recommendedName>
        <fullName evidence="3">asparagine synthase (glutamine-hydrolyzing)</fullName>
        <ecNumber evidence="3">6.3.5.4</ecNumber>
    </recommendedName>
</protein>
<sequence length="648" mass="71945">MCGIAGFLMTGAGDGDEMKNWLGAMTDAILHRGPDAAGAWVDRDAGIALGHRRLAIVDLTEAGAQPMTSPSGRFVMIYNGEVYNHLAMRAELERVGAVSQWRGHSDSETFVAGFDVWGIEATLQRAVGMFALAIWDRERRELTLARDRLGEKPLYYGWQGAGNRSAFLFGSELVSLRRHPAFLAEVDRNALATYMRYNCIGSVHSIYQGIQKLAPGHLATLSAQRPTPDVKAWWSGIEAAVRGVANPFKGSAEEAVDALEALLKNAVTQQMMADVPLGAFLSGGIDSSTVVALMQAQSSRPVKTFTIGFHDKGYNEAEHAKAVARHLGTEHTELYVSPEQVLDVVPRLPQIYSEPFADSSQIPTVLISQLARQHVTVSLSGDAGDELFCGYRRYRMTAALWGKLSRVPLPLRRLAAGVITSVSPQMLDRWGALLGIARAGDKLHKGAGLLGNQTVAELYRGMVSHWDEPERVVLGAAEPIGAFANHECGTAGLNDVERMMALDMVTYLPDDVLAKVDRAAMSMSLETRVPFLDHRVVEFAWTLPLEYKLRNGVTKWPLREILYRHVPRELIERPKMGFGVPLERWLCGPLREWAETLLSTSRLRSEGFFDAAPIRRLWEEHLSGKRNWQYLLWDVLMFQAWLEQTRSE</sequence>
<dbReference type="PANTHER" id="PTHR43284">
    <property type="entry name" value="ASPARAGINE SYNTHETASE (GLUTAMINE-HYDROLYZING)"/>
    <property type="match status" value="1"/>
</dbReference>
<dbReference type="InterPro" id="IPR051786">
    <property type="entry name" value="ASN_synthetase/amidase"/>
</dbReference>